<dbReference type="EMBL" id="FNVT01000018">
    <property type="protein sequence ID" value="SEH00861.1"/>
    <property type="molecule type" value="Genomic_DNA"/>
</dbReference>
<dbReference type="RefSeq" id="WP_103961997.1">
    <property type="nucleotide sequence ID" value="NZ_FNVT01000018.1"/>
</dbReference>
<accession>A0A1H6EUU7</accession>
<keyword evidence="2" id="KW-1185">Reference proteome</keyword>
<evidence type="ECO:0000313" key="2">
    <source>
        <dbReference type="Proteomes" id="UP000236732"/>
    </source>
</evidence>
<organism evidence="1 2">
    <name type="scientific">Nonomuraea solani</name>
    <dbReference type="NCBI Taxonomy" id="1144553"/>
    <lineage>
        <taxon>Bacteria</taxon>
        <taxon>Bacillati</taxon>
        <taxon>Actinomycetota</taxon>
        <taxon>Actinomycetes</taxon>
        <taxon>Streptosporangiales</taxon>
        <taxon>Streptosporangiaceae</taxon>
        <taxon>Nonomuraea</taxon>
    </lineage>
</organism>
<protein>
    <submittedName>
        <fullName evidence="1">Uncharacterized protein</fullName>
    </submittedName>
</protein>
<proteinExistence type="predicted"/>
<dbReference type="AlphaFoldDB" id="A0A1H6EUU7"/>
<sequence length="69" mass="7727">MRQPTFVRFVDHRAWWECQGPRPVALIELAELLVIASQADLESFNLAEPSFAFGLGNAGDEEEEHAELA</sequence>
<evidence type="ECO:0000313" key="1">
    <source>
        <dbReference type="EMBL" id="SEH00861.1"/>
    </source>
</evidence>
<name>A0A1H6EUU7_9ACTN</name>
<reference evidence="1 2" key="1">
    <citation type="submission" date="2016-10" db="EMBL/GenBank/DDBJ databases">
        <authorList>
            <person name="de Groot N.N."/>
        </authorList>
    </citation>
    <scope>NUCLEOTIDE SEQUENCE [LARGE SCALE GENOMIC DNA]</scope>
    <source>
        <strain evidence="1 2">CGMCC 4.7037</strain>
    </source>
</reference>
<dbReference type="Proteomes" id="UP000236732">
    <property type="component" value="Unassembled WGS sequence"/>
</dbReference>
<gene>
    <name evidence="1" type="ORF">SAMN05444920_11850</name>
</gene>